<dbReference type="HOGENOM" id="CLU_2158568_0_0_1"/>
<accession>J3P7D2</accession>
<reference evidence="3" key="4">
    <citation type="journal article" date="2015" name="G3 (Bethesda)">
        <title>Genome sequences of three phytopathogenic species of the Magnaporthaceae family of fungi.</title>
        <authorList>
            <person name="Okagaki L.H."/>
            <person name="Nunes C.C."/>
            <person name="Sailsbery J."/>
            <person name="Clay B."/>
            <person name="Brown D."/>
            <person name="John T."/>
            <person name="Oh Y."/>
            <person name="Young N."/>
            <person name="Fitzgerald M."/>
            <person name="Haas B.J."/>
            <person name="Zeng Q."/>
            <person name="Young S."/>
            <person name="Adiconis X."/>
            <person name="Fan L."/>
            <person name="Levin J.Z."/>
            <person name="Mitchell T.K."/>
            <person name="Okubara P.A."/>
            <person name="Farman M.L."/>
            <person name="Kohn L.M."/>
            <person name="Birren B."/>
            <person name="Ma L.-J."/>
            <person name="Dean R.A."/>
        </authorList>
    </citation>
    <scope>NUCLEOTIDE SEQUENCE</scope>
    <source>
        <strain evidence="3">R3-111a-1</strain>
    </source>
</reference>
<proteinExistence type="predicted"/>
<reference evidence="3" key="5">
    <citation type="submission" date="2018-04" db="UniProtKB">
        <authorList>
            <consortium name="EnsemblFungi"/>
        </authorList>
    </citation>
    <scope>IDENTIFICATION</scope>
    <source>
        <strain evidence="3">R3-111a-1</strain>
    </source>
</reference>
<reference evidence="2" key="3">
    <citation type="submission" date="2010-09" db="EMBL/GenBank/DDBJ databases">
        <title>Annotation of Gaeumannomyces graminis var. tritici R3-111a-1.</title>
        <authorList>
            <consortium name="The Broad Institute Genome Sequencing Platform"/>
            <person name="Ma L.-J."/>
            <person name="Dead R."/>
            <person name="Young S.K."/>
            <person name="Zeng Q."/>
            <person name="Gargeya S."/>
            <person name="Fitzgerald M."/>
            <person name="Haas B."/>
            <person name="Abouelleil A."/>
            <person name="Alvarado L."/>
            <person name="Arachchi H.M."/>
            <person name="Berlin A."/>
            <person name="Brown A."/>
            <person name="Chapman S.B."/>
            <person name="Chen Z."/>
            <person name="Dunbar C."/>
            <person name="Freedman E."/>
            <person name="Gearin G."/>
            <person name="Gellesch M."/>
            <person name="Goldberg J."/>
            <person name="Griggs A."/>
            <person name="Gujja S."/>
            <person name="Heiman D."/>
            <person name="Howarth C."/>
            <person name="Larson L."/>
            <person name="Lui A."/>
            <person name="MacDonald P.J.P."/>
            <person name="Mehta T."/>
            <person name="Montmayeur A."/>
            <person name="Murphy C."/>
            <person name="Neiman D."/>
            <person name="Pearson M."/>
            <person name="Priest M."/>
            <person name="Roberts A."/>
            <person name="Saif S."/>
            <person name="Shea T."/>
            <person name="Shenoy N."/>
            <person name="Sisk P."/>
            <person name="Stolte C."/>
            <person name="Sykes S."/>
            <person name="Yandava C."/>
            <person name="Wortman J."/>
            <person name="Nusbaum C."/>
            <person name="Birren B."/>
        </authorList>
    </citation>
    <scope>NUCLEOTIDE SEQUENCE</scope>
    <source>
        <strain evidence="2">R3-111a-1</strain>
    </source>
</reference>
<evidence type="ECO:0000313" key="3">
    <source>
        <dbReference type="EnsemblFungi" id="EJT72563"/>
    </source>
</evidence>
<dbReference type="Proteomes" id="UP000006039">
    <property type="component" value="Unassembled WGS sequence"/>
</dbReference>
<sequence length="111" mass="11881">MPNVSEIRDPGRVDVPDAQGEAHEDVGTVQYAGVCWLEEPPLVEVGSWSCAWAALQRKACAWVANQELGRAPENQGQKAKVRVQSVGIAVPWAGQSGLRLMGSAADVKRTS</sequence>
<reference evidence="4" key="1">
    <citation type="submission" date="2010-07" db="EMBL/GenBank/DDBJ databases">
        <title>The genome sequence of Gaeumannomyces graminis var. tritici strain R3-111a-1.</title>
        <authorList>
            <consortium name="The Broad Institute Genome Sequencing Platform"/>
            <person name="Ma L.-J."/>
            <person name="Dead R."/>
            <person name="Young S."/>
            <person name="Zeng Q."/>
            <person name="Koehrsen M."/>
            <person name="Alvarado L."/>
            <person name="Berlin A."/>
            <person name="Chapman S.B."/>
            <person name="Chen Z."/>
            <person name="Freedman E."/>
            <person name="Gellesch M."/>
            <person name="Goldberg J."/>
            <person name="Griggs A."/>
            <person name="Gujja S."/>
            <person name="Heilman E.R."/>
            <person name="Heiman D."/>
            <person name="Hepburn T."/>
            <person name="Howarth C."/>
            <person name="Jen D."/>
            <person name="Larson L."/>
            <person name="Mehta T."/>
            <person name="Neiman D."/>
            <person name="Pearson M."/>
            <person name="Roberts A."/>
            <person name="Saif S."/>
            <person name="Shea T."/>
            <person name="Shenoy N."/>
            <person name="Sisk P."/>
            <person name="Stolte C."/>
            <person name="Sykes S."/>
            <person name="Walk T."/>
            <person name="White J."/>
            <person name="Yandava C."/>
            <person name="Haas B."/>
            <person name="Nusbaum C."/>
            <person name="Birren B."/>
        </authorList>
    </citation>
    <scope>NUCLEOTIDE SEQUENCE [LARGE SCALE GENOMIC DNA]</scope>
    <source>
        <strain evidence="4">R3-111a-1</strain>
    </source>
</reference>
<protein>
    <submittedName>
        <fullName evidence="2 3">Uncharacterized protein</fullName>
    </submittedName>
</protein>
<dbReference type="EnsemblFungi" id="EJT72563">
    <property type="protein sequence ID" value="EJT72563"/>
    <property type="gene ID" value="GGTG_09425"/>
</dbReference>
<evidence type="ECO:0000313" key="4">
    <source>
        <dbReference type="Proteomes" id="UP000006039"/>
    </source>
</evidence>
<organism evidence="2">
    <name type="scientific">Gaeumannomyces tritici (strain R3-111a-1)</name>
    <name type="common">Wheat and barley take-all root rot fungus</name>
    <name type="synonym">Gaeumannomyces graminis var. tritici</name>
    <dbReference type="NCBI Taxonomy" id="644352"/>
    <lineage>
        <taxon>Eukaryota</taxon>
        <taxon>Fungi</taxon>
        <taxon>Dikarya</taxon>
        <taxon>Ascomycota</taxon>
        <taxon>Pezizomycotina</taxon>
        <taxon>Sordariomycetes</taxon>
        <taxon>Sordariomycetidae</taxon>
        <taxon>Magnaporthales</taxon>
        <taxon>Magnaporthaceae</taxon>
        <taxon>Gaeumannomyces</taxon>
    </lineage>
</organism>
<evidence type="ECO:0000256" key="1">
    <source>
        <dbReference type="SAM" id="MobiDB-lite"/>
    </source>
</evidence>
<name>J3P7D2_GAET3</name>
<feature type="region of interest" description="Disordered" evidence="1">
    <location>
        <begin position="1"/>
        <end position="21"/>
    </location>
</feature>
<dbReference type="RefSeq" id="XP_009225537.1">
    <property type="nucleotide sequence ID" value="XM_009227273.1"/>
</dbReference>
<reference evidence="2" key="2">
    <citation type="submission" date="2010-07" db="EMBL/GenBank/DDBJ databases">
        <authorList>
            <consortium name="The Broad Institute Genome Sequencing Platform"/>
            <consortium name="Broad Institute Genome Sequencing Center for Infectious Disease"/>
            <person name="Ma L.-J."/>
            <person name="Dead R."/>
            <person name="Young S."/>
            <person name="Zeng Q."/>
            <person name="Koehrsen M."/>
            <person name="Alvarado L."/>
            <person name="Berlin A."/>
            <person name="Chapman S.B."/>
            <person name="Chen Z."/>
            <person name="Freedman E."/>
            <person name="Gellesch M."/>
            <person name="Goldberg J."/>
            <person name="Griggs A."/>
            <person name="Gujja S."/>
            <person name="Heilman E.R."/>
            <person name="Heiman D."/>
            <person name="Hepburn T."/>
            <person name="Howarth C."/>
            <person name="Jen D."/>
            <person name="Larson L."/>
            <person name="Mehta T."/>
            <person name="Neiman D."/>
            <person name="Pearson M."/>
            <person name="Roberts A."/>
            <person name="Saif S."/>
            <person name="Shea T."/>
            <person name="Shenoy N."/>
            <person name="Sisk P."/>
            <person name="Stolte C."/>
            <person name="Sykes S."/>
            <person name="Walk T."/>
            <person name="White J."/>
            <person name="Yandava C."/>
            <person name="Haas B."/>
            <person name="Nusbaum C."/>
            <person name="Birren B."/>
        </authorList>
    </citation>
    <scope>NUCLEOTIDE SEQUENCE</scope>
    <source>
        <strain evidence="2">R3-111a-1</strain>
    </source>
</reference>
<dbReference type="AlphaFoldDB" id="J3P7D2"/>
<keyword evidence="4" id="KW-1185">Reference proteome</keyword>
<dbReference type="VEuPathDB" id="FungiDB:GGTG_09425"/>
<dbReference type="EMBL" id="GL385399">
    <property type="protein sequence ID" value="EJT72563.1"/>
    <property type="molecule type" value="Genomic_DNA"/>
</dbReference>
<evidence type="ECO:0000313" key="2">
    <source>
        <dbReference type="EMBL" id="EJT72563.1"/>
    </source>
</evidence>
<dbReference type="GeneID" id="20349883"/>
<gene>
    <name evidence="3" type="primary">20349883</name>
    <name evidence="2" type="ORF">GGTG_09425</name>
</gene>